<evidence type="ECO:0000313" key="6">
    <source>
        <dbReference type="Proteomes" id="UP000177383"/>
    </source>
</evidence>
<gene>
    <name evidence="5" type="ORF">A2773_06015</name>
</gene>
<evidence type="ECO:0000256" key="3">
    <source>
        <dbReference type="ARBA" id="ARBA00022840"/>
    </source>
</evidence>
<dbReference type="AlphaFoldDB" id="A0A1F5ZQU7"/>
<dbReference type="GO" id="GO:0008986">
    <property type="term" value="F:pyruvate, water dikinase activity"/>
    <property type="evidence" value="ECO:0007669"/>
    <property type="project" value="InterPro"/>
</dbReference>
<comment type="caution">
    <text evidence="5">The sequence shown here is derived from an EMBL/GenBank/DDBJ whole genome shotgun (WGS) entry which is preliminary data.</text>
</comment>
<dbReference type="Gene3D" id="3.50.30.10">
    <property type="entry name" value="Phosphohistidine domain"/>
    <property type="match status" value="1"/>
</dbReference>
<keyword evidence="3" id="KW-0067">ATP-binding</keyword>
<dbReference type="SUPFAM" id="SSF52009">
    <property type="entry name" value="Phosphohistidine domain"/>
    <property type="match status" value="1"/>
</dbReference>
<dbReference type="InterPro" id="IPR006319">
    <property type="entry name" value="PEP_synth"/>
</dbReference>
<dbReference type="GO" id="GO:0005524">
    <property type="term" value="F:ATP binding"/>
    <property type="evidence" value="ECO:0007669"/>
    <property type="project" value="UniProtKB-KW"/>
</dbReference>
<dbReference type="InterPro" id="IPR036637">
    <property type="entry name" value="Phosphohistidine_dom_sf"/>
</dbReference>
<evidence type="ECO:0000313" key="5">
    <source>
        <dbReference type="EMBL" id="OGG14482.1"/>
    </source>
</evidence>
<evidence type="ECO:0000259" key="4">
    <source>
        <dbReference type="Pfam" id="PF00391"/>
    </source>
</evidence>
<comment type="similarity">
    <text evidence="1">Belongs to the PEP-utilizing enzyme family.</text>
</comment>
<name>A0A1F5ZQU7_9BACT</name>
<dbReference type="Pfam" id="PF00391">
    <property type="entry name" value="PEP-utilizers"/>
    <property type="match status" value="1"/>
</dbReference>
<dbReference type="InterPro" id="IPR008279">
    <property type="entry name" value="PEP-util_enz_mobile_dom"/>
</dbReference>
<protein>
    <recommendedName>
        <fullName evidence="4">PEP-utilising enzyme mobile domain-containing protein</fullName>
    </recommendedName>
</protein>
<proteinExistence type="inferred from homology"/>
<sequence length="536" mass="62518">MKYLNAKDPWYLAEDIPDMDLFFSQIWLSCFVNEFKNPGGRAYQKIMTIFKGCHLWFYYGEHDSYEVGQHLVRKFVNNSSFTVLANKKIVEWSDKLRAYAEKLPEEHLLKLTNQKLWEYYQNHDKIHTQYYQWGWLPVAVDMFHNNLTERAKQYLRSINVTEDKVNGYLVLLTQPRKKSLIQIEQEEFLALAAKIQSDAYHQKLFKNLYQLFEEQNASKYGLATHTPEYEDMLENKVNEIRDKIKLPLLKAIQKYYQKYYYVKFMWLGKDGVNSFDYYLKELVKIVGRGINAKNQLSEKQTEQKKLLQKRQLLIKKLGIKGKWLTLFNSWGDFMVTKIYRRYAQIYAIYRMQPILKEIAKRLHISLAQVRFMLKPEVQAALLTNKINRAELKKRTKFCVYYVEKDYEKVFIGQPAKKLAAQIKQKDLLEVTEIKGQTGCVGKAQGVVKIVIRPKDMVKMNKGDILVSIATDPDIVPAMKKAAAIVTEQGGVTSHAAIVSREMNIPCLIGTKIATKVLKDGDRVEVDATKGIVKIIK</sequence>
<dbReference type="EMBL" id="MFJE01000016">
    <property type="protein sequence ID" value="OGG14482.1"/>
    <property type="molecule type" value="Genomic_DNA"/>
</dbReference>
<keyword evidence="2" id="KW-0547">Nucleotide-binding</keyword>
<dbReference type="PROSITE" id="PS00370">
    <property type="entry name" value="PEP_ENZYMES_PHOS_SITE"/>
    <property type="match status" value="1"/>
</dbReference>
<feature type="domain" description="PEP-utilising enzyme mobile" evidence="4">
    <location>
        <begin position="460"/>
        <end position="530"/>
    </location>
</feature>
<dbReference type="Proteomes" id="UP000177383">
    <property type="component" value="Unassembled WGS sequence"/>
</dbReference>
<evidence type="ECO:0000256" key="2">
    <source>
        <dbReference type="ARBA" id="ARBA00022741"/>
    </source>
</evidence>
<organism evidence="5 6">
    <name type="scientific">Candidatus Gottesmanbacteria bacterium RIFCSPHIGHO2_01_FULL_39_10</name>
    <dbReference type="NCBI Taxonomy" id="1798375"/>
    <lineage>
        <taxon>Bacteria</taxon>
        <taxon>Candidatus Gottesmaniibacteriota</taxon>
    </lineage>
</organism>
<reference evidence="5 6" key="1">
    <citation type="journal article" date="2016" name="Nat. Commun.">
        <title>Thousands of microbial genomes shed light on interconnected biogeochemical processes in an aquifer system.</title>
        <authorList>
            <person name="Anantharaman K."/>
            <person name="Brown C.T."/>
            <person name="Hug L.A."/>
            <person name="Sharon I."/>
            <person name="Castelle C.J."/>
            <person name="Probst A.J."/>
            <person name="Thomas B.C."/>
            <person name="Singh A."/>
            <person name="Wilkins M.J."/>
            <person name="Karaoz U."/>
            <person name="Brodie E.L."/>
            <person name="Williams K.H."/>
            <person name="Hubbard S.S."/>
            <person name="Banfield J.F."/>
        </authorList>
    </citation>
    <scope>NUCLEOTIDE SEQUENCE [LARGE SCALE GENOMIC DNA]</scope>
</reference>
<dbReference type="PANTHER" id="PTHR43030:SF1">
    <property type="entry name" value="PHOSPHOENOLPYRUVATE SYNTHASE"/>
    <property type="match status" value="1"/>
</dbReference>
<dbReference type="PANTHER" id="PTHR43030">
    <property type="entry name" value="PHOSPHOENOLPYRUVATE SYNTHASE"/>
    <property type="match status" value="1"/>
</dbReference>
<evidence type="ECO:0000256" key="1">
    <source>
        <dbReference type="ARBA" id="ARBA00007837"/>
    </source>
</evidence>
<accession>A0A1F5ZQU7</accession>
<dbReference type="STRING" id="1798375.A2773_06015"/>
<dbReference type="InterPro" id="IPR018274">
    <property type="entry name" value="PEP_util_AS"/>
</dbReference>